<evidence type="ECO:0000313" key="6">
    <source>
        <dbReference type="Proteomes" id="UP000251995"/>
    </source>
</evidence>
<dbReference type="KEGG" id="acij:JS278_01373"/>
<dbReference type="Gene3D" id="1.10.260.40">
    <property type="entry name" value="lambda repressor-like DNA-binding domains"/>
    <property type="match status" value="1"/>
</dbReference>
<evidence type="ECO:0000313" key="5">
    <source>
        <dbReference type="EMBL" id="AXE38548.1"/>
    </source>
</evidence>
<dbReference type="CDD" id="cd06267">
    <property type="entry name" value="PBP1_LacI_sugar_binding-like"/>
    <property type="match status" value="1"/>
</dbReference>
<dbReference type="PROSITE" id="PS50932">
    <property type="entry name" value="HTH_LACI_2"/>
    <property type="match status" value="1"/>
</dbReference>
<dbReference type="EMBL" id="CP025198">
    <property type="protein sequence ID" value="AXE38548.1"/>
    <property type="molecule type" value="Genomic_DNA"/>
</dbReference>
<dbReference type="Pfam" id="PF13377">
    <property type="entry name" value="Peripla_BP_3"/>
    <property type="match status" value="1"/>
</dbReference>
<dbReference type="GO" id="GO:0000976">
    <property type="term" value="F:transcription cis-regulatory region binding"/>
    <property type="evidence" value="ECO:0007669"/>
    <property type="project" value="TreeGrafter"/>
</dbReference>
<dbReference type="Proteomes" id="UP000251995">
    <property type="component" value="Chromosome"/>
</dbReference>
<dbReference type="CDD" id="cd01392">
    <property type="entry name" value="HTH_LacI"/>
    <property type="match status" value="1"/>
</dbReference>
<name>A0A344UTF0_9ACTN</name>
<dbReference type="Gene3D" id="3.40.50.2300">
    <property type="match status" value="2"/>
</dbReference>
<dbReference type="AlphaFoldDB" id="A0A344UTF0"/>
<accession>A0A344UTF0</accession>
<evidence type="ECO:0000256" key="2">
    <source>
        <dbReference type="ARBA" id="ARBA00023125"/>
    </source>
</evidence>
<dbReference type="InterPro" id="IPR028082">
    <property type="entry name" value="Peripla_BP_I"/>
</dbReference>
<dbReference type="InterPro" id="IPR010982">
    <property type="entry name" value="Lambda_DNA-bd_dom_sf"/>
</dbReference>
<dbReference type="GO" id="GO:0003700">
    <property type="term" value="F:DNA-binding transcription factor activity"/>
    <property type="evidence" value="ECO:0007669"/>
    <property type="project" value="TreeGrafter"/>
</dbReference>
<keyword evidence="6" id="KW-1185">Reference proteome</keyword>
<reference evidence="5 6" key="1">
    <citation type="submission" date="2017-12" db="EMBL/GenBank/DDBJ databases">
        <title>The whole genome sequence of the Acidipropionibacterium virtanenii sp. nov. type strain JS278.</title>
        <authorList>
            <person name="Laine P."/>
            <person name="Deptula P."/>
            <person name="Varmanen P."/>
            <person name="Auvinen P."/>
        </authorList>
    </citation>
    <scope>NUCLEOTIDE SEQUENCE [LARGE SCALE GENOMIC DNA]</scope>
    <source>
        <strain evidence="5 6">JS278</strain>
    </source>
</reference>
<evidence type="ECO:0000259" key="4">
    <source>
        <dbReference type="PROSITE" id="PS50932"/>
    </source>
</evidence>
<dbReference type="SMART" id="SM00354">
    <property type="entry name" value="HTH_LACI"/>
    <property type="match status" value="1"/>
</dbReference>
<dbReference type="PANTHER" id="PTHR30146">
    <property type="entry name" value="LACI-RELATED TRANSCRIPTIONAL REPRESSOR"/>
    <property type="match status" value="1"/>
</dbReference>
<dbReference type="SUPFAM" id="SSF53822">
    <property type="entry name" value="Periplasmic binding protein-like I"/>
    <property type="match status" value="1"/>
</dbReference>
<keyword evidence="1" id="KW-0805">Transcription regulation</keyword>
<evidence type="ECO:0000256" key="1">
    <source>
        <dbReference type="ARBA" id="ARBA00023015"/>
    </source>
</evidence>
<dbReference type="SUPFAM" id="SSF47413">
    <property type="entry name" value="lambda repressor-like DNA-binding domains"/>
    <property type="match status" value="1"/>
</dbReference>
<gene>
    <name evidence="5" type="primary">ccpA_5</name>
    <name evidence="5" type="ORF">JS278_01373</name>
</gene>
<organism evidence="5 6">
    <name type="scientific">Acidipropionibacterium virtanenii</name>
    <dbReference type="NCBI Taxonomy" id="2057246"/>
    <lineage>
        <taxon>Bacteria</taxon>
        <taxon>Bacillati</taxon>
        <taxon>Actinomycetota</taxon>
        <taxon>Actinomycetes</taxon>
        <taxon>Propionibacteriales</taxon>
        <taxon>Propionibacteriaceae</taxon>
        <taxon>Acidipropionibacterium</taxon>
    </lineage>
</organism>
<protein>
    <submittedName>
        <fullName evidence="5">Catabolite control protein A</fullName>
    </submittedName>
</protein>
<dbReference type="InterPro" id="IPR046335">
    <property type="entry name" value="LacI/GalR-like_sensor"/>
</dbReference>
<evidence type="ECO:0000256" key="3">
    <source>
        <dbReference type="ARBA" id="ARBA00023163"/>
    </source>
</evidence>
<feature type="domain" description="HTH lacI-type" evidence="4">
    <location>
        <begin position="10"/>
        <end position="64"/>
    </location>
</feature>
<keyword evidence="3" id="KW-0804">Transcription</keyword>
<proteinExistence type="predicted"/>
<keyword evidence="2" id="KW-0238">DNA-binding</keyword>
<dbReference type="PANTHER" id="PTHR30146:SF153">
    <property type="entry name" value="LACTOSE OPERON REPRESSOR"/>
    <property type="match status" value="1"/>
</dbReference>
<dbReference type="Pfam" id="PF00356">
    <property type="entry name" value="LacI"/>
    <property type="match status" value="1"/>
</dbReference>
<sequence>MRNPHYSRRPTMRDIADELGVTQATVSLVFRNKPGTSDEMRRKVLETADRLGYVRDESARALRSQRPTAIGVTFRTHQPFHDELLDGLYRAVSPGPHKLVLSAVSDSRQEKDAIEELISHRCGAAVILGPRITDEQLSVYSGRIPLIIVARRSDRPEIDWVTSDDQQGMDAVVDHLVSLGHRDIAYLSSSIDASGSARIDAFIQACEGRGVGEHVQVHTAGITENDGARGVEQMLAGNRRATAVVAFNDRCALGAMEALHRRGVRIPQDISLVGFDDSTIASRPTIDITSVHQDTGELARIAIERAAARMMGEEPAAGDHGQIVATRLVVRSSSGSALSS</sequence>
<dbReference type="InterPro" id="IPR000843">
    <property type="entry name" value="HTH_LacI"/>
</dbReference>